<dbReference type="GO" id="GO:0120162">
    <property type="term" value="P:positive regulation of cold-induced thermogenesis"/>
    <property type="evidence" value="ECO:0007669"/>
    <property type="project" value="Ensembl"/>
</dbReference>
<dbReference type="RefSeq" id="XP_008983863.1">
    <property type="nucleotide sequence ID" value="XM_008985615.5"/>
</dbReference>
<keyword evidence="2" id="KW-0472">Membrane</keyword>
<dbReference type="Ensembl" id="ENSCJAT00000079049.2">
    <property type="protein sequence ID" value="ENSCJAP00000054973.1"/>
    <property type="gene ID" value="ENSCJAG00000041485.2"/>
</dbReference>
<dbReference type="Proteomes" id="UP000008225">
    <property type="component" value="Chromosome 19"/>
</dbReference>
<dbReference type="GeneID" id="100400848"/>
<evidence type="ECO:0000313" key="3">
    <source>
        <dbReference type="Ensembl" id="ENSCJAP00000054973.1"/>
    </source>
</evidence>
<dbReference type="GeneTree" id="ENSGT00390000005294"/>
<dbReference type="Bgee" id="ENSCJAG00000041485">
    <property type="expression patterns" value="Expressed in liver and 6 other cell types or tissues"/>
</dbReference>
<keyword evidence="2" id="KW-0812">Transmembrane</keyword>
<proteinExistence type="predicted"/>
<feature type="transmembrane region" description="Helical" evidence="2">
    <location>
        <begin position="24"/>
        <end position="43"/>
    </location>
</feature>
<dbReference type="InParanoid" id="A0A2R8M7D0"/>
<dbReference type="AlphaFoldDB" id="A0A2R8M7D0"/>
<evidence type="ECO:0000256" key="2">
    <source>
        <dbReference type="SAM" id="Phobius"/>
    </source>
</evidence>
<accession>A0A2R8M7D0</accession>
<dbReference type="InterPro" id="IPR016821">
    <property type="entry name" value="G0S2"/>
</dbReference>
<sequence>METVQELIPLAKELMAHKRKGKLVKLYVLGSVLALLGVVLGLMETVCSPFTAASRLRDEEAAVAELQAARERQALQKQALQEKGKQHDAILCGRALSNRQHAS</sequence>
<dbReference type="OrthoDB" id="9373743at2759"/>
<keyword evidence="2" id="KW-1133">Transmembrane helix</keyword>
<dbReference type="KEGG" id="cjc:100400848"/>
<dbReference type="OMA" id="CEQQSLH"/>
<dbReference type="PANTHER" id="PTHR15570">
    <property type="entry name" value="G0/G1 SWITCH PROTEIN 2"/>
    <property type="match status" value="1"/>
</dbReference>
<dbReference type="GO" id="GO:0097191">
    <property type="term" value="P:extrinsic apoptotic signaling pathway"/>
    <property type="evidence" value="ECO:0007669"/>
    <property type="project" value="Ensembl"/>
</dbReference>
<keyword evidence="1" id="KW-0175">Coiled coil</keyword>
<keyword evidence="4" id="KW-1185">Reference proteome</keyword>
<name>A0A2R8M7D0_CALJA</name>
<reference evidence="3" key="3">
    <citation type="submission" date="2025-09" db="UniProtKB">
        <authorList>
            <consortium name="Ensembl"/>
        </authorList>
    </citation>
    <scope>IDENTIFICATION</scope>
</reference>
<feature type="coiled-coil region" evidence="1">
    <location>
        <begin position="56"/>
        <end position="83"/>
    </location>
</feature>
<evidence type="ECO:0000313" key="4">
    <source>
        <dbReference type="Proteomes" id="UP000008225"/>
    </source>
</evidence>
<dbReference type="GO" id="GO:2001238">
    <property type="term" value="P:positive regulation of extrinsic apoptotic signaling pathway"/>
    <property type="evidence" value="ECO:0007669"/>
    <property type="project" value="Ensembl"/>
</dbReference>
<dbReference type="PANTHER" id="PTHR15570:SF2">
    <property type="entry name" value="G0_G1 SWITCH PROTEIN 2"/>
    <property type="match status" value="1"/>
</dbReference>
<organism evidence="3 4">
    <name type="scientific">Callithrix jacchus</name>
    <name type="common">White-tufted-ear marmoset</name>
    <name type="synonym">Simia Jacchus</name>
    <dbReference type="NCBI Taxonomy" id="9483"/>
    <lineage>
        <taxon>Eukaryota</taxon>
        <taxon>Metazoa</taxon>
        <taxon>Chordata</taxon>
        <taxon>Craniata</taxon>
        <taxon>Vertebrata</taxon>
        <taxon>Euteleostomi</taxon>
        <taxon>Mammalia</taxon>
        <taxon>Eutheria</taxon>
        <taxon>Euarchontoglires</taxon>
        <taxon>Primates</taxon>
        <taxon>Haplorrhini</taxon>
        <taxon>Platyrrhini</taxon>
        <taxon>Cebidae</taxon>
        <taxon>Callitrichinae</taxon>
        <taxon>Callithrix</taxon>
        <taxon>Callithrix</taxon>
    </lineage>
</organism>
<gene>
    <name evidence="3" type="primary">G0S2</name>
</gene>
<evidence type="ECO:0000256" key="1">
    <source>
        <dbReference type="SAM" id="Coils"/>
    </source>
</evidence>
<dbReference type="GO" id="GO:0005739">
    <property type="term" value="C:mitochondrion"/>
    <property type="evidence" value="ECO:0007669"/>
    <property type="project" value="Ensembl"/>
</dbReference>
<dbReference type="FunCoup" id="A0A2R8M7D0">
    <property type="interactions" value="133"/>
</dbReference>
<reference evidence="3" key="1">
    <citation type="submission" date="2009-03" db="EMBL/GenBank/DDBJ databases">
        <authorList>
            <person name="Warren W."/>
            <person name="Ye L."/>
            <person name="Minx P."/>
            <person name="Worley K."/>
            <person name="Gibbs R."/>
            <person name="Wilson R.K."/>
        </authorList>
    </citation>
    <scope>NUCLEOTIDE SEQUENCE [LARGE SCALE GENOMIC DNA]</scope>
</reference>
<dbReference type="Pfam" id="PF15103">
    <property type="entry name" value="G0-G1_switch_2"/>
    <property type="match status" value="1"/>
</dbReference>
<protein>
    <submittedName>
        <fullName evidence="3">G0/G1 switch 2</fullName>
    </submittedName>
</protein>
<dbReference type="STRING" id="9483.ENSCJAP00000054973"/>
<dbReference type="CTD" id="50486"/>
<reference evidence="3" key="2">
    <citation type="submission" date="2025-08" db="UniProtKB">
        <authorList>
            <consortium name="Ensembl"/>
        </authorList>
    </citation>
    <scope>IDENTIFICATION</scope>
</reference>